<sequence length="130" mass="13983">MTIHVTWQAASQATITQLSNGSAQWTADMGAASGGAPGAPDPHELLDSALGACTSLTLQLYARRRNYPLESIRVEITHEEEGGMYHMQRHITLGGALDDAARADLLRVAEKCPVHKTLSGQFEIRTELAG</sequence>
<dbReference type="Proteomes" id="UP000543030">
    <property type="component" value="Unassembled WGS sequence"/>
</dbReference>
<dbReference type="Gene3D" id="3.30.300.20">
    <property type="match status" value="1"/>
</dbReference>
<evidence type="ECO:0000313" key="1">
    <source>
        <dbReference type="EMBL" id="MBB5192310.1"/>
    </source>
</evidence>
<gene>
    <name evidence="1" type="ORF">HNQ50_003051</name>
</gene>
<protein>
    <submittedName>
        <fullName evidence="1">Putative redox protein</fullName>
    </submittedName>
</protein>
<name>A0A840RIM5_9NEIS</name>
<comment type="caution">
    <text evidence="1">The sequence shown here is derived from an EMBL/GenBank/DDBJ whole genome shotgun (WGS) entry which is preliminary data.</text>
</comment>
<dbReference type="InterPro" id="IPR036102">
    <property type="entry name" value="OsmC/Ohrsf"/>
</dbReference>
<dbReference type="PANTHER" id="PTHR39624:SF2">
    <property type="entry name" value="OSMC-LIKE PROTEIN"/>
    <property type="match status" value="1"/>
</dbReference>
<proteinExistence type="predicted"/>
<dbReference type="Pfam" id="PF02566">
    <property type="entry name" value="OsmC"/>
    <property type="match status" value="1"/>
</dbReference>
<dbReference type="SUPFAM" id="SSF82784">
    <property type="entry name" value="OsmC-like"/>
    <property type="match status" value="1"/>
</dbReference>
<dbReference type="EMBL" id="JACHHN010000006">
    <property type="protein sequence ID" value="MBB5192310.1"/>
    <property type="molecule type" value="Genomic_DNA"/>
</dbReference>
<dbReference type="InterPro" id="IPR015946">
    <property type="entry name" value="KH_dom-like_a/b"/>
</dbReference>
<reference evidence="1 2" key="1">
    <citation type="submission" date="2020-08" db="EMBL/GenBank/DDBJ databases">
        <title>Genomic Encyclopedia of Type Strains, Phase IV (KMG-IV): sequencing the most valuable type-strain genomes for metagenomic binning, comparative biology and taxonomic classification.</title>
        <authorList>
            <person name="Goeker M."/>
        </authorList>
    </citation>
    <scope>NUCLEOTIDE SEQUENCE [LARGE SCALE GENOMIC DNA]</scope>
    <source>
        <strain evidence="1 2">DSM 18233</strain>
    </source>
</reference>
<keyword evidence="2" id="KW-1185">Reference proteome</keyword>
<dbReference type="RefSeq" id="WP_184101983.1">
    <property type="nucleotide sequence ID" value="NZ_JACHHN010000006.1"/>
</dbReference>
<dbReference type="AlphaFoldDB" id="A0A840RIM5"/>
<dbReference type="PANTHER" id="PTHR39624">
    <property type="entry name" value="PROTEIN INVOLVED IN RIMO-MEDIATED BETA-METHYLTHIOLATION OF RIBOSOMAL PROTEIN S12 YCAO"/>
    <property type="match status" value="1"/>
</dbReference>
<dbReference type="InterPro" id="IPR003718">
    <property type="entry name" value="OsmC/Ohr_fam"/>
</dbReference>
<accession>A0A840RIM5</accession>
<evidence type="ECO:0000313" key="2">
    <source>
        <dbReference type="Proteomes" id="UP000543030"/>
    </source>
</evidence>
<organism evidence="1 2">
    <name type="scientific">Silvimonas terrae</name>
    <dbReference type="NCBI Taxonomy" id="300266"/>
    <lineage>
        <taxon>Bacteria</taxon>
        <taxon>Pseudomonadati</taxon>
        <taxon>Pseudomonadota</taxon>
        <taxon>Betaproteobacteria</taxon>
        <taxon>Neisseriales</taxon>
        <taxon>Chitinibacteraceae</taxon>
        <taxon>Silvimonas</taxon>
    </lineage>
</organism>